<keyword evidence="3" id="KW-1185">Reference proteome</keyword>
<organism evidence="2 3">
    <name type="scientific">Leadbetterella byssophila (strain DSM 17132 / JCM 16389 / KACC 11308 / NBRC 106382 / 4M15)</name>
    <dbReference type="NCBI Taxonomy" id="649349"/>
    <lineage>
        <taxon>Bacteria</taxon>
        <taxon>Pseudomonadati</taxon>
        <taxon>Bacteroidota</taxon>
        <taxon>Cytophagia</taxon>
        <taxon>Cytophagales</taxon>
        <taxon>Leadbetterellaceae</taxon>
        <taxon>Leadbetterella</taxon>
    </lineage>
</organism>
<dbReference type="KEGG" id="lby:Lbys_3267"/>
<name>E4RWI7_LEAB4</name>
<reference evidence="2 3" key="2">
    <citation type="journal article" date="2011" name="Stand. Genomic Sci.">
        <title>Complete genome sequence of Leadbetterella byssophila type strain (4M15).</title>
        <authorList>
            <person name="Abt B."/>
            <person name="Teshima H."/>
            <person name="Lucas S."/>
            <person name="Lapidus A."/>
            <person name="Del Rio T.G."/>
            <person name="Nolan M."/>
            <person name="Tice H."/>
            <person name="Cheng J.F."/>
            <person name="Pitluck S."/>
            <person name="Liolios K."/>
            <person name="Pagani I."/>
            <person name="Ivanova N."/>
            <person name="Mavromatis K."/>
            <person name="Pati A."/>
            <person name="Tapia R."/>
            <person name="Han C."/>
            <person name="Goodwin L."/>
            <person name="Chen A."/>
            <person name="Palaniappan K."/>
            <person name="Land M."/>
            <person name="Hauser L."/>
            <person name="Chang Y.J."/>
            <person name="Jeffries C.D."/>
            <person name="Rohde M."/>
            <person name="Goker M."/>
            <person name="Tindall B.J."/>
            <person name="Detter J.C."/>
            <person name="Woyke T."/>
            <person name="Bristow J."/>
            <person name="Eisen J.A."/>
            <person name="Markowitz V."/>
            <person name="Hugenholtz P."/>
            <person name="Klenk H.P."/>
            <person name="Kyrpides N.C."/>
        </authorList>
    </citation>
    <scope>NUCLEOTIDE SEQUENCE [LARGE SCALE GENOMIC DNA]</scope>
    <source>
        <strain evidence="3">DSM 17132 / JCM 16389 / KACC 11308 / NBRC 106382 / 4M15</strain>
    </source>
</reference>
<dbReference type="InterPro" id="IPR002591">
    <property type="entry name" value="Phosphodiest/P_Trfase"/>
</dbReference>
<evidence type="ECO:0000313" key="2">
    <source>
        <dbReference type="EMBL" id="ADQ18927.1"/>
    </source>
</evidence>
<dbReference type="PANTHER" id="PTHR10151">
    <property type="entry name" value="ECTONUCLEOTIDE PYROPHOSPHATASE/PHOSPHODIESTERASE"/>
    <property type="match status" value="1"/>
</dbReference>
<dbReference type="OrthoDB" id="279982at2"/>
<dbReference type="Pfam" id="PF01663">
    <property type="entry name" value="Phosphodiest"/>
    <property type="match status" value="1"/>
</dbReference>
<evidence type="ECO:0000256" key="1">
    <source>
        <dbReference type="SAM" id="SignalP"/>
    </source>
</evidence>
<gene>
    <name evidence="2" type="ordered locus">Lbys_3267</name>
</gene>
<proteinExistence type="predicted"/>
<dbReference type="RefSeq" id="WP_013409954.1">
    <property type="nucleotide sequence ID" value="NC_014655.1"/>
</dbReference>
<dbReference type="Proteomes" id="UP000007435">
    <property type="component" value="Chromosome"/>
</dbReference>
<keyword evidence="1" id="KW-0732">Signal</keyword>
<dbReference type="Gene3D" id="3.40.720.10">
    <property type="entry name" value="Alkaline Phosphatase, subunit A"/>
    <property type="match status" value="1"/>
</dbReference>
<protein>
    <submittedName>
        <fullName evidence="2">Type I phosphodiesterase/nucleotide pyrophosphatase</fullName>
    </submittedName>
</protein>
<accession>E4RWI7</accession>
<dbReference type="HOGENOM" id="CLU_658315_0_0_10"/>
<dbReference type="AlphaFoldDB" id="E4RWI7"/>
<dbReference type="eggNOG" id="COG1524">
    <property type="taxonomic scope" value="Bacteria"/>
</dbReference>
<sequence>MKLQLLLLLFLVTFSVKAQKKKALMVIVDGIPADLLESTATPNIDQISAIGGYSRAYVGGERGTYSQTPTISAVSYNSMLTGTWVNKHNVWNNSITAPNYHYPTIFYLIRKLRPEKKLGIFSTWTDNRTKLLGENLPETNYLKLDYKVDGFELDKQTFPHDDQSDYINKIDEEVVKNAVHILKAEAPDLSWVYLQYTDDIGHKQGDSEKMKEAIQKMDRQMGDLFQAIRFREQYMGEDWLMIIVTDHGRDFVRGLNHGGQSFRERMSWVATNSKQLNAYFDVYTPGIVDVLPTVARHLDLDIPKSYTYELDGIPMIGQVSLAEPRAIKVRDKLRLEWTPLEKEGKVKIYITSENNFEKTGQSDPYEYLGEFELSKGKAEILLSEKYQDSKFLKIVLEGEKNVVNRWIIRE</sequence>
<dbReference type="GO" id="GO:0016787">
    <property type="term" value="F:hydrolase activity"/>
    <property type="evidence" value="ECO:0007669"/>
    <property type="project" value="UniProtKB-ARBA"/>
</dbReference>
<dbReference type="SUPFAM" id="SSF53649">
    <property type="entry name" value="Alkaline phosphatase-like"/>
    <property type="match status" value="1"/>
</dbReference>
<dbReference type="PANTHER" id="PTHR10151:SF120">
    <property type="entry name" value="BIS(5'-ADENOSYL)-TRIPHOSPHATASE"/>
    <property type="match status" value="1"/>
</dbReference>
<feature type="signal peptide" evidence="1">
    <location>
        <begin position="1"/>
        <end position="18"/>
    </location>
</feature>
<dbReference type="EMBL" id="CP002305">
    <property type="protein sequence ID" value="ADQ18927.1"/>
    <property type="molecule type" value="Genomic_DNA"/>
</dbReference>
<dbReference type="InterPro" id="IPR017850">
    <property type="entry name" value="Alkaline_phosphatase_core_sf"/>
</dbReference>
<feature type="chain" id="PRO_5003188226" evidence="1">
    <location>
        <begin position="19"/>
        <end position="410"/>
    </location>
</feature>
<evidence type="ECO:0000313" key="3">
    <source>
        <dbReference type="Proteomes" id="UP000007435"/>
    </source>
</evidence>
<dbReference type="STRING" id="649349.Lbys_3267"/>
<reference key="1">
    <citation type="submission" date="2010-11" db="EMBL/GenBank/DDBJ databases">
        <title>The complete genome of Leadbetterella byssophila DSM 17132.</title>
        <authorList>
            <consortium name="US DOE Joint Genome Institute (JGI-PGF)"/>
            <person name="Lucas S."/>
            <person name="Copeland A."/>
            <person name="Lapidus A."/>
            <person name="Glavina del Rio T."/>
            <person name="Dalin E."/>
            <person name="Tice H."/>
            <person name="Bruce D."/>
            <person name="Goodwin L."/>
            <person name="Pitluck S."/>
            <person name="Kyrpides N."/>
            <person name="Mavromatis K."/>
            <person name="Ivanova N."/>
            <person name="Teshima H."/>
            <person name="Brettin T."/>
            <person name="Detter J.C."/>
            <person name="Han C."/>
            <person name="Tapia R."/>
            <person name="Land M."/>
            <person name="Hauser L."/>
            <person name="Markowitz V."/>
            <person name="Cheng J.-F."/>
            <person name="Hugenholtz P."/>
            <person name="Woyke T."/>
            <person name="Wu D."/>
            <person name="Tindall B."/>
            <person name="Pomrenke H.G."/>
            <person name="Brambilla E."/>
            <person name="Klenk H.-P."/>
            <person name="Eisen J.A."/>
        </authorList>
    </citation>
    <scope>NUCLEOTIDE SEQUENCE [LARGE SCALE GENOMIC DNA]</scope>
    <source>
        <strain>DSM 17132</strain>
    </source>
</reference>